<dbReference type="OMA" id="GSMCENS"/>
<dbReference type="AlphaFoldDB" id="X6NSC3"/>
<evidence type="ECO:0000313" key="4">
    <source>
        <dbReference type="Proteomes" id="UP000023152"/>
    </source>
</evidence>
<dbReference type="Pfam" id="PF00179">
    <property type="entry name" value="UQ_con"/>
    <property type="match status" value="1"/>
</dbReference>
<dbReference type="OrthoDB" id="269518at2759"/>
<protein>
    <submittedName>
        <fullName evidence="3">Ubiquitin-conjugating enzyme family protein</fullName>
    </submittedName>
</protein>
<feature type="region of interest" description="Disordered" evidence="1">
    <location>
        <begin position="107"/>
        <end position="204"/>
    </location>
</feature>
<reference evidence="3 4" key="1">
    <citation type="journal article" date="2013" name="Curr. Biol.">
        <title>The Genome of the Foraminiferan Reticulomyxa filosa.</title>
        <authorList>
            <person name="Glockner G."/>
            <person name="Hulsmann N."/>
            <person name="Schleicher M."/>
            <person name="Noegel A.A."/>
            <person name="Eichinger L."/>
            <person name="Gallinger C."/>
            <person name="Pawlowski J."/>
            <person name="Sierra R."/>
            <person name="Euteneuer U."/>
            <person name="Pillet L."/>
            <person name="Moustafa A."/>
            <person name="Platzer M."/>
            <person name="Groth M."/>
            <person name="Szafranski K."/>
            <person name="Schliwa M."/>
        </authorList>
    </citation>
    <scope>NUCLEOTIDE SEQUENCE [LARGE SCALE GENOMIC DNA]</scope>
</reference>
<feature type="compositionally biased region" description="Low complexity" evidence="1">
    <location>
        <begin position="107"/>
        <end position="122"/>
    </location>
</feature>
<comment type="caution">
    <text evidence="3">The sequence shown here is derived from an EMBL/GenBank/DDBJ whole genome shotgun (WGS) entry which is preliminary data.</text>
</comment>
<evidence type="ECO:0000313" key="3">
    <source>
        <dbReference type="EMBL" id="ETO28644.1"/>
    </source>
</evidence>
<dbReference type="PROSITE" id="PS50127">
    <property type="entry name" value="UBC_2"/>
    <property type="match status" value="1"/>
</dbReference>
<dbReference type="EMBL" id="ASPP01006551">
    <property type="protein sequence ID" value="ETO28644.1"/>
    <property type="molecule type" value="Genomic_DNA"/>
</dbReference>
<gene>
    <name evidence="3" type="ORF">RFI_08492</name>
</gene>
<accession>X6NSC3</accession>
<evidence type="ECO:0000259" key="2">
    <source>
        <dbReference type="PROSITE" id="PS50127"/>
    </source>
</evidence>
<proteinExistence type="predicted"/>
<sequence>MTFNNMEKKQGSGSVCLNALNHDWKECYTLYQMMTTLLPYLLRTPNGSDPLNQEAGSMCENSPNEYASRVKEMVKKYALLHQLEPLLKSTHDWRTKQSYRCSATSSTSFFFSSSSSSASASSSKEKSGNEHAAEKKQSAMGTKHASSSSPTNQKTQMANDSDDGIDDNALLDSSDSDNDNNKDSKNKNIVSPQTVKNLFYVKRT</sequence>
<dbReference type="SUPFAM" id="SSF54495">
    <property type="entry name" value="UBC-like"/>
    <property type="match status" value="1"/>
</dbReference>
<evidence type="ECO:0000256" key="1">
    <source>
        <dbReference type="SAM" id="MobiDB-lite"/>
    </source>
</evidence>
<name>X6NSC3_RETFI</name>
<dbReference type="Proteomes" id="UP000023152">
    <property type="component" value="Unassembled WGS sequence"/>
</dbReference>
<organism evidence="3 4">
    <name type="scientific">Reticulomyxa filosa</name>
    <dbReference type="NCBI Taxonomy" id="46433"/>
    <lineage>
        <taxon>Eukaryota</taxon>
        <taxon>Sar</taxon>
        <taxon>Rhizaria</taxon>
        <taxon>Retaria</taxon>
        <taxon>Foraminifera</taxon>
        <taxon>Monothalamids</taxon>
        <taxon>Reticulomyxidae</taxon>
        <taxon>Reticulomyxa</taxon>
    </lineage>
</organism>
<keyword evidence="4" id="KW-1185">Reference proteome</keyword>
<dbReference type="Gene3D" id="3.10.110.10">
    <property type="entry name" value="Ubiquitin Conjugating Enzyme"/>
    <property type="match status" value="1"/>
</dbReference>
<dbReference type="InterPro" id="IPR016135">
    <property type="entry name" value="UBQ-conjugating_enzyme/RWD"/>
</dbReference>
<feature type="domain" description="UBC core" evidence="2">
    <location>
        <begin position="1"/>
        <end position="79"/>
    </location>
</feature>
<feature type="compositionally biased region" description="Polar residues" evidence="1">
    <location>
        <begin position="144"/>
        <end position="159"/>
    </location>
</feature>
<feature type="compositionally biased region" description="Basic and acidic residues" evidence="1">
    <location>
        <begin position="123"/>
        <end position="137"/>
    </location>
</feature>
<dbReference type="InterPro" id="IPR000608">
    <property type="entry name" value="UBC"/>
</dbReference>